<comment type="similarity">
    <text evidence="1">Belongs to the oxygen-dependent FAD-linked oxidoreductase family.</text>
</comment>
<dbReference type="AlphaFoldDB" id="A0AAJ0BRS4"/>
<feature type="domain" description="FAD-binding PCMH-type" evidence="6">
    <location>
        <begin position="312"/>
        <end position="504"/>
    </location>
</feature>
<dbReference type="Gene3D" id="3.40.50.2020">
    <property type="match status" value="1"/>
</dbReference>
<evidence type="ECO:0000256" key="2">
    <source>
        <dbReference type="ARBA" id="ARBA00022630"/>
    </source>
</evidence>
<dbReference type="PROSITE" id="PS51387">
    <property type="entry name" value="FAD_PCMH"/>
    <property type="match status" value="1"/>
</dbReference>
<dbReference type="CDD" id="cd06223">
    <property type="entry name" value="PRTases_typeI"/>
    <property type="match status" value="1"/>
</dbReference>
<gene>
    <name evidence="7" type="ORF">QBC33DRAFT_459902</name>
</gene>
<name>A0AAJ0BRS4_9PEZI</name>
<dbReference type="InterPro" id="IPR016169">
    <property type="entry name" value="FAD-bd_PCMH_sub2"/>
</dbReference>
<dbReference type="InterPro" id="IPR027417">
    <property type="entry name" value="P-loop_NTPase"/>
</dbReference>
<sequence length="1168" mass="126393">MATLYSLKWALRQKVTAKASSSKQPLSDTQYSTGFDILVRGSGWTTYQDFIIPQLSQLLAPLFNSRIYISVLEIGPGPKSVLGYLPSRQRQKVRRYAAFEPNGVFATRLEECFCSTSETESPLPCLESPPDIHRIPFGLDSNTGSGAGAGASGSDEKFDVILFCHSMYGMKPKHRFIERALEMLVMQPEGGMVVVFHRDGTLHLDGLVCHRTASFPTGVARVANDDEVLDCFAPFVAGFVMQDVEVDKAIRVEWREVCRALGRREESHPDHLLLSSPNVMVAFTKHATTLPELAAQVPVAAEDKTVKNWEARLHYPASIILPTEIRHVQQCVRWALKHGVGLTVVGGGHSGHCLWPNVVSIEMGAFDQVHILTAGEDGGESGSDSGSLVVAEAGCKTGDIVRKTMAAGVTVPLGARPSVGAGLWLQGGIGHLARLHGLACDAIVGAVLVSVDSGQVLYIGCVPSQHRPTGAVRPENETDLLWAIKGAGTNFGIVVSVTFKAYAAPTYSTRYWVVPLSDNLEARLKLGDFDKFVARDLPRNCSADAYLYWDSGQLHLGVTMFESPTSRLTFETPTPTPTPNPVGTILGPEDNFKVVDGVGLFETEMYMSGMHGGHGGGKTSSFKRCVFLNRIGAENVADILVAAVETRPSPLCYLHLLQGGGAVGDVAANATAFGCRDWDFACVVTGVWPRDQDGTEAARAAVTWVYNVARDLLPLSSGAYGADLGPDPRDAALAAKAFGPNRPRLARLKHSSDPRNVLAYACPLPKAPMEQKLIILVTGESCAGKDYCADIWVSVFITCTHKTLTARAVNISDATKREYAAATGADLNRLLCDRAYKEQHRPALTTFFQGQVRQRPRLPEEHFLNVVYGAVDVDVLLITGMRDEAPVAAFSHLVPDSRLLEVRVKASDETRRVCRGCHGGDDDGGDNKDSKDKNNGRSNLTTSDYRPSLIFDNDKTGKEAAKRLAEHSLLPFFHEDLQRLANMVRPVPDFPRPGIEFRHVLDISQQPGGLALCTSLLQTHFTGDWAKVDVVACCEAGGFVYASALALRVDVPLALIREAGKLPPPTLSVIKSPSHISSSASNDSREKTIEMDRDVVPRGASVVVVDDVLATGEALCAVLHLLDEAGIGAEDVSIMSVVEFPVHRGRELLRRRGFGRVNIQSLLVFGGA</sequence>
<feature type="compositionally biased region" description="Basic and acidic residues" evidence="5">
    <location>
        <begin position="915"/>
        <end position="935"/>
    </location>
</feature>
<keyword evidence="8" id="KW-1185">Reference proteome</keyword>
<dbReference type="RefSeq" id="XP_060279497.1">
    <property type="nucleotide sequence ID" value="XM_060424951.1"/>
</dbReference>
<dbReference type="InterPro" id="IPR036318">
    <property type="entry name" value="FAD-bd_PCMH-like_sf"/>
</dbReference>
<dbReference type="Gene3D" id="3.30.465.10">
    <property type="match status" value="1"/>
</dbReference>
<organism evidence="7 8">
    <name type="scientific">Phialemonium atrogriseum</name>
    <dbReference type="NCBI Taxonomy" id="1093897"/>
    <lineage>
        <taxon>Eukaryota</taxon>
        <taxon>Fungi</taxon>
        <taxon>Dikarya</taxon>
        <taxon>Ascomycota</taxon>
        <taxon>Pezizomycotina</taxon>
        <taxon>Sordariomycetes</taxon>
        <taxon>Sordariomycetidae</taxon>
        <taxon>Cephalothecales</taxon>
        <taxon>Cephalothecaceae</taxon>
        <taxon>Phialemonium</taxon>
    </lineage>
</organism>
<dbReference type="Pfam" id="PF01565">
    <property type="entry name" value="FAD_binding_4"/>
    <property type="match status" value="1"/>
</dbReference>
<dbReference type="PANTHER" id="PTHR42973:SF25">
    <property type="entry name" value="PHOSPHOMEVALONATE KINASE"/>
    <property type="match status" value="1"/>
</dbReference>
<dbReference type="Gene3D" id="3.40.50.150">
    <property type="entry name" value="Vaccinia Virus protein VP39"/>
    <property type="match status" value="1"/>
</dbReference>
<dbReference type="Pfam" id="PF00156">
    <property type="entry name" value="Pribosyltran"/>
    <property type="match status" value="1"/>
</dbReference>
<evidence type="ECO:0000256" key="3">
    <source>
        <dbReference type="ARBA" id="ARBA00022827"/>
    </source>
</evidence>
<dbReference type="Pfam" id="PF04275">
    <property type="entry name" value="P-mevalo_kinase"/>
    <property type="match status" value="1"/>
</dbReference>
<evidence type="ECO:0000259" key="6">
    <source>
        <dbReference type="PROSITE" id="PS51387"/>
    </source>
</evidence>
<dbReference type="SUPFAM" id="SSF56176">
    <property type="entry name" value="FAD-binding/transporter-associated domain-like"/>
    <property type="match status" value="1"/>
</dbReference>
<dbReference type="GO" id="GO:0071949">
    <property type="term" value="F:FAD binding"/>
    <property type="evidence" value="ECO:0007669"/>
    <property type="project" value="InterPro"/>
</dbReference>
<dbReference type="Gene3D" id="3.40.50.300">
    <property type="entry name" value="P-loop containing nucleotide triphosphate hydrolases"/>
    <property type="match status" value="1"/>
</dbReference>
<dbReference type="Gene3D" id="3.40.462.20">
    <property type="match status" value="1"/>
</dbReference>
<dbReference type="GO" id="GO:0005737">
    <property type="term" value="C:cytoplasm"/>
    <property type="evidence" value="ECO:0007669"/>
    <property type="project" value="InterPro"/>
</dbReference>
<evidence type="ECO:0000256" key="1">
    <source>
        <dbReference type="ARBA" id="ARBA00005466"/>
    </source>
</evidence>
<dbReference type="GO" id="GO:0016491">
    <property type="term" value="F:oxidoreductase activity"/>
    <property type="evidence" value="ECO:0007669"/>
    <property type="project" value="UniProtKB-KW"/>
</dbReference>
<evidence type="ECO:0000313" key="7">
    <source>
        <dbReference type="EMBL" id="KAK1763284.1"/>
    </source>
</evidence>
<dbReference type="InterPro" id="IPR005919">
    <property type="entry name" value="Pmev_kin_anim"/>
</dbReference>
<dbReference type="GO" id="GO:0004631">
    <property type="term" value="F:phosphomevalonate kinase activity"/>
    <property type="evidence" value="ECO:0007669"/>
    <property type="project" value="InterPro"/>
</dbReference>
<evidence type="ECO:0000256" key="5">
    <source>
        <dbReference type="SAM" id="MobiDB-lite"/>
    </source>
</evidence>
<comment type="caution">
    <text evidence="7">The sequence shown here is derived from an EMBL/GenBank/DDBJ whole genome shotgun (WGS) entry which is preliminary data.</text>
</comment>
<keyword evidence="4" id="KW-0560">Oxidoreductase</keyword>
<keyword evidence="3" id="KW-0274">FAD</keyword>
<dbReference type="Proteomes" id="UP001244011">
    <property type="component" value="Unassembled WGS sequence"/>
</dbReference>
<dbReference type="EMBL" id="MU839029">
    <property type="protein sequence ID" value="KAK1763284.1"/>
    <property type="molecule type" value="Genomic_DNA"/>
</dbReference>
<dbReference type="SUPFAM" id="SSF53271">
    <property type="entry name" value="PRTase-like"/>
    <property type="match status" value="1"/>
</dbReference>
<keyword evidence="2" id="KW-0285">Flavoprotein</keyword>
<evidence type="ECO:0000256" key="4">
    <source>
        <dbReference type="ARBA" id="ARBA00023002"/>
    </source>
</evidence>
<dbReference type="InterPro" id="IPR050416">
    <property type="entry name" value="FAD-linked_Oxidoreductase"/>
</dbReference>
<dbReference type="InterPro" id="IPR006094">
    <property type="entry name" value="Oxid_FAD_bind_N"/>
</dbReference>
<protein>
    <recommendedName>
        <fullName evidence="6">FAD-binding PCMH-type domain-containing protein</fullName>
    </recommendedName>
</protein>
<dbReference type="GeneID" id="85308138"/>
<dbReference type="InterPro" id="IPR016166">
    <property type="entry name" value="FAD-bd_PCMH"/>
</dbReference>
<evidence type="ECO:0000313" key="8">
    <source>
        <dbReference type="Proteomes" id="UP001244011"/>
    </source>
</evidence>
<reference evidence="7" key="1">
    <citation type="submission" date="2023-06" db="EMBL/GenBank/DDBJ databases">
        <title>Genome-scale phylogeny and comparative genomics of the fungal order Sordariales.</title>
        <authorList>
            <consortium name="Lawrence Berkeley National Laboratory"/>
            <person name="Hensen N."/>
            <person name="Bonometti L."/>
            <person name="Westerberg I."/>
            <person name="Brannstrom I.O."/>
            <person name="Guillou S."/>
            <person name="Cros-Aarteil S."/>
            <person name="Calhoun S."/>
            <person name="Haridas S."/>
            <person name="Kuo A."/>
            <person name="Mondo S."/>
            <person name="Pangilinan J."/>
            <person name="Riley R."/>
            <person name="Labutti K."/>
            <person name="Andreopoulos B."/>
            <person name="Lipzen A."/>
            <person name="Chen C."/>
            <person name="Yanf M."/>
            <person name="Daum C."/>
            <person name="Ng V."/>
            <person name="Clum A."/>
            <person name="Steindorff A."/>
            <person name="Ohm R."/>
            <person name="Martin F."/>
            <person name="Silar P."/>
            <person name="Natvig D."/>
            <person name="Lalanne C."/>
            <person name="Gautier V."/>
            <person name="Ament-Velasquez S.L."/>
            <person name="Kruys A."/>
            <person name="Hutchinson M.I."/>
            <person name="Powell A.J."/>
            <person name="Barry K."/>
            <person name="Miller A.N."/>
            <person name="Grigoriev I.V."/>
            <person name="Debuchy R."/>
            <person name="Gladieux P."/>
            <person name="Thoren M.H."/>
            <person name="Johannesson H."/>
        </authorList>
    </citation>
    <scope>NUCLEOTIDE SEQUENCE</scope>
    <source>
        <strain evidence="7">8032-3</strain>
    </source>
</reference>
<dbReference type="PANTHER" id="PTHR42973">
    <property type="entry name" value="BINDING OXIDOREDUCTASE, PUTATIVE (AFU_ORTHOLOGUE AFUA_1G17690)-RELATED"/>
    <property type="match status" value="1"/>
</dbReference>
<dbReference type="InterPro" id="IPR029063">
    <property type="entry name" value="SAM-dependent_MTases_sf"/>
</dbReference>
<dbReference type="InterPro" id="IPR000836">
    <property type="entry name" value="PRTase_dom"/>
</dbReference>
<accession>A0AAJ0BRS4</accession>
<feature type="region of interest" description="Disordered" evidence="5">
    <location>
        <begin position="915"/>
        <end position="941"/>
    </location>
</feature>
<dbReference type="InterPro" id="IPR029057">
    <property type="entry name" value="PRTase-like"/>
</dbReference>
<dbReference type="GO" id="GO:0006695">
    <property type="term" value="P:cholesterol biosynthetic process"/>
    <property type="evidence" value="ECO:0007669"/>
    <property type="project" value="InterPro"/>
</dbReference>
<proteinExistence type="inferred from homology"/>